<accession>A0A426YNG4</accession>
<reference evidence="1 2" key="1">
    <citation type="journal article" date="2014" name="Agronomy (Basel)">
        <title>A Draft Genome Sequence for Ensete ventricosum, the Drought-Tolerant Tree Against Hunger.</title>
        <authorList>
            <person name="Harrison J."/>
            <person name="Moore K.A."/>
            <person name="Paszkiewicz K."/>
            <person name="Jones T."/>
            <person name="Grant M."/>
            <person name="Ambacheew D."/>
            <person name="Muzemil S."/>
            <person name="Studholme D.J."/>
        </authorList>
    </citation>
    <scope>NUCLEOTIDE SEQUENCE [LARGE SCALE GENOMIC DNA]</scope>
</reference>
<comment type="caution">
    <text evidence="1">The sequence shown here is derived from an EMBL/GenBank/DDBJ whole genome shotgun (WGS) entry which is preliminary data.</text>
</comment>
<organism evidence="1 2">
    <name type="scientific">Ensete ventricosum</name>
    <name type="common">Abyssinian banana</name>
    <name type="synonym">Musa ensete</name>
    <dbReference type="NCBI Taxonomy" id="4639"/>
    <lineage>
        <taxon>Eukaryota</taxon>
        <taxon>Viridiplantae</taxon>
        <taxon>Streptophyta</taxon>
        <taxon>Embryophyta</taxon>
        <taxon>Tracheophyta</taxon>
        <taxon>Spermatophyta</taxon>
        <taxon>Magnoliopsida</taxon>
        <taxon>Liliopsida</taxon>
        <taxon>Zingiberales</taxon>
        <taxon>Musaceae</taxon>
        <taxon>Ensete</taxon>
    </lineage>
</organism>
<dbReference type="EMBL" id="AMZH03011229">
    <property type="protein sequence ID" value="RRT53265.1"/>
    <property type="molecule type" value="Genomic_DNA"/>
</dbReference>
<dbReference type="AlphaFoldDB" id="A0A426YNG4"/>
<name>A0A426YNG4_ENSVE</name>
<proteinExistence type="predicted"/>
<sequence>SGWQRGKMTSRGNLGTDLKGCWLITVGYVRYSLCESVKFGYPLMARIFHPCIVPAISKLGPFFPHRWVFVLPTFTFITGELFLNRSDNYCGETEALVLR</sequence>
<evidence type="ECO:0000313" key="1">
    <source>
        <dbReference type="EMBL" id="RRT53265.1"/>
    </source>
</evidence>
<protein>
    <submittedName>
        <fullName evidence="1">Uncharacterized protein</fullName>
    </submittedName>
</protein>
<dbReference type="Proteomes" id="UP000287651">
    <property type="component" value="Unassembled WGS sequence"/>
</dbReference>
<feature type="non-terminal residue" evidence="1">
    <location>
        <position position="1"/>
    </location>
</feature>
<gene>
    <name evidence="1" type="ORF">B296_00037354</name>
</gene>
<evidence type="ECO:0000313" key="2">
    <source>
        <dbReference type="Proteomes" id="UP000287651"/>
    </source>
</evidence>